<dbReference type="GO" id="GO:0032259">
    <property type="term" value="P:methylation"/>
    <property type="evidence" value="ECO:0007669"/>
    <property type="project" value="UniProtKB-KW"/>
</dbReference>
<evidence type="ECO:0000313" key="11">
    <source>
        <dbReference type="Proteomes" id="UP000034810"/>
    </source>
</evidence>
<dbReference type="PATRIC" id="fig|1619011.3.peg.209"/>
<dbReference type="NCBIfam" id="TIGR00080">
    <property type="entry name" value="pimt"/>
    <property type="match status" value="1"/>
</dbReference>
<dbReference type="InterPro" id="IPR000682">
    <property type="entry name" value="PCMT"/>
</dbReference>
<dbReference type="PANTHER" id="PTHR11579:SF0">
    <property type="entry name" value="PROTEIN-L-ISOASPARTATE(D-ASPARTATE) O-METHYLTRANSFERASE"/>
    <property type="match status" value="1"/>
</dbReference>
<reference evidence="10 11" key="1">
    <citation type="journal article" date="2015" name="Nature">
        <title>rRNA introns, odd ribosomes, and small enigmatic genomes across a large radiation of phyla.</title>
        <authorList>
            <person name="Brown C.T."/>
            <person name="Hug L.A."/>
            <person name="Thomas B.C."/>
            <person name="Sharon I."/>
            <person name="Castelle C.J."/>
            <person name="Singh A."/>
            <person name="Wilkins M.J."/>
            <person name="Williams K.H."/>
            <person name="Banfield J.F."/>
        </authorList>
    </citation>
    <scope>NUCLEOTIDE SEQUENCE [LARGE SCALE GENOMIC DNA]</scope>
</reference>
<dbReference type="PANTHER" id="PTHR11579">
    <property type="entry name" value="PROTEIN-L-ISOASPARTATE O-METHYLTRANSFERASE"/>
    <property type="match status" value="1"/>
</dbReference>
<comment type="similarity">
    <text evidence="2">Belongs to the methyltransferase superfamily. L-isoaspartyl/D-aspartyl protein methyltransferase family.</text>
</comment>
<name>A0A0G1F7Q5_9BACT</name>
<evidence type="ECO:0000256" key="9">
    <source>
        <dbReference type="NCBIfam" id="TIGR00080"/>
    </source>
</evidence>
<dbReference type="GO" id="GO:0005737">
    <property type="term" value="C:cytoplasm"/>
    <property type="evidence" value="ECO:0007669"/>
    <property type="project" value="UniProtKB-SubCell"/>
</dbReference>
<evidence type="ECO:0000256" key="4">
    <source>
        <dbReference type="ARBA" id="ARBA00013346"/>
    </source>
</evidence>
<dbReference type="Pfam" id="PF01135">
    <property type="entry name" value="PCMT"/>
    <property type="match status" value="1"/>
</dbReference>
<evidence type="ECO:0000256" key="3">
    <source>
        <dbReference type="ARBA" id="ARBA00011890"/>
    </source>
</evidence>
<comment type="caution">
    <text evidence="10">The sequence shown here is derived from an EMBL/GenBank/DDBJ whole genome shotgun (WGS) entry which is preliminary data.</text>
</comment>
<keyword evidence="8" id="KW-0949">S-adenosyl-L-methionine</keyword>
<comment type="subcellular location">
    <subcellularLocation>
        <location evidence="1">Cytoplasm</location>
    </subcellularLocation>
</comment>
<evidence type="ECO:0000256" key="8">
    <source>
        <dbReference type="ARBA" id="ARBA00022691"/>
    </source>
</evidence>
<dbReference type="GO" id="GO:0030091">
    <property type="term" value="P:protein repair"/>
    <property type="evidence" value="ECO:0007669"/>
    <property type="project" value="UniProtKB-UniRule"/>
</dbReference>
<keyword evidence="5" id="KW-0963">Cytoplasm</keyword>
<dbReference type="GO" id="GO:0004719">
    <property type="term" value="F:protein-L-isoaspartate (D-aspartate) O-methyltransferase activity"/>
    <property type="evidence" value="ECO:0007669"/>
    <property type="project" value="UniProtKB-UniRule"/>
</dbReference>
<keyword evidence="6 10" id="KW-0489">Methyltransferase</keyword>
<dbReference type="SUPFAM" id="SSF53335">
    <property type="entry name" value="S-adenosyl-L-methionine-dependent methyltransferases"/>
    <property type="match status" value="1"/>
</dbReference>
<gene>
    <name evidence="10" type="ORF">UV58_C0004G0056</name>
</gene>
<dbReference type="InterPro" id="IPR029063">
    <property type="entry name" value="SAM-dependent_MTases_sf"/>
</dbReference>
<dbReference type="Gene3D" id="3.40.50.150">
    <property type="entry name" value="Vaccinia Virus protein VP39"/>
    <property type="match status" value="1"/>
</dbReference>
<evidence type="ECO:0000256" key="7">
    <source>
        <dbReference type="ARBA" id="ARBA00022679"/>
    </source>
</evidence>
<dbReference type="AlphaFoldDB" id="A0A0G1F7Q5"/>
<organism evidence="10 11">
    <name type="scientific">Candidatus Wolfebacteria bacterium GW2011_GWC1_43_10</name>
    <dbReference type="NCBI Taxonomy" id="1619011"/>
    <lineage>
        <taxon>Bacteria</taxon>
        <taxon>Candidatus Wolfeibacteriota</taxon>
    </lineage>
</organism>
<evidence type="ECO:0000256" key="2">
    <source>
        <dbReference type="ARBA" id="ARBA00005369"/>
    </source>
</evidence>
<protein>
    <recommendedName>
        <fullName evidence="4 9">Protein-L-isoaspartate O-methyltransferase</fullName>
        <ecNumber evidence="3 9">2.1.1.77</ecNumber>
    </recommendedName>
</protein>
<dbReference type="CDD" id="cd02440">
    <property type="entry name" value="AdoMet_MTases"/>
    <property type="match status" value="1"/>
</dbReference>
<sequence length="219" mass="24639">MIKSNEQLIKELTELGYLKSSRLIEAFEKIDRINFISDELKDSAYVNEPLPIGFGQTISQPLTVAFMLELLDLKRREKVLEIGSGSGWQTALIAFMIEHPGGITEDEDGLYGMVAIERIPELKKMTEKNVSHYSFIERGVVKVIEGDGSRGREEDAPYDKIIAAAAGNDIPKEWKEQLRIGGKIVAPVKNSVVLMEKTGKNEFEKKEFFGFSFVPLVRD</sequence>
<evidence type="ECO:0000313" key="10">
    <source>
        <dbReference type="EMBL" id="KKS82883.1"/>
    </source>
</evidence>
<accession>A0A0G1F7Q5</accession>
<keyword evidence="7 10" id="KW-0808">Transferase</keyword>
<evidence type="ECO:0000256" key="5">
    <source>
        <dbReference type="ARBA" id="ARBA00022490"/>
    </source>
</evidence>
<evidence type="ECO:0000256" key="1">
    <source>
        <dbReference type="ARBA" id="ARBA00004496"/>
    </source>
</evidence>
<proteinExistence type="inferred from homology"/>
<dbReference type="EMBL" id="LCFA01000004">
    <property type="protein sequence ID" value="KKS82883.1"/>
    <property type="molecule type" value="Genomic_DNA"/>
</dbReference>
<dbReference type="EC" id="2.1.1.77" evidence="3 9"/>
<evidence type="ECO:0000256" key="6">
    <source>
        <dbReference type="ARBA" id="ARBA00022603"/>
    </source>
</evidence>
<dbReference type="Proteomes" id="UP000034810">
    <property type="component" value="Unassembled WGS sequence"/>
</dbReference>